<dbReference type="GO" id="GO:0071916">
    <property type="term" value="F:dipeptide transmembrane transporter activity"/>
    <property type="evidence" value="ECO:0007669"/>
    <property type="project" value="TreeGrafter"/>
</dbReference>
<dbReference type="InterPro" id="IPR045621">
    <property type="entry name" value="BPD_transp_1_N"/>
</dbReference>
<comment type="subcellular location">
    <subcellularLocation>
        <location evidence="1 8">Cell membrane</location>
        <topology evidence="1 8">Multi-pass membrane protein</topology>
    </subcellularLocation>
</comment>
<feature type="transmembrane region" description="Helical" evidence="8">
    <location>
        <begin position="277"/>
        <end position="296"/>
    </location>
</feature>
<comment type="similarity">
    <text evidence="7">Belongs to the binding-protein-dependent transport system permease family. OppBC subfamily.</text>
</comment>
<dbReference type="Gene3D" id="1.10.3720.10">
    <property type="entry name" value="MetI-like"/>
    <property type="match status" value="1"/>
</dbReference>
<keyword evidence="4 8" id="KW-0812">Transmembrane</keyword>
<feature type="transmembrane region" description="Helical" evidence="8">
    <location>
        <begin position="104"/>
        <end position="126"/>
    </location>
</feature>
<dbReference type="PANTHER" id="PTHR43163">
    <property type="entry name" value="DIPEPTIDE TRANSPORT SYSTEM PERMEASE PROTEIN DPPB-RELATED"/>
    <property type="match status" value="1"/>
</dbReference>
<evidence type="ECO:0000256" key="1">
    <source>
        <dbReference type="ARBA" id="ARBA00004651"/>
    </source>
</evidence>
<evidence type="ECO:0000259" key="9">
    <source>
        <dbReference type="PROSITE" id="PS50928"/>
    </source>
</evidence>
<gene>
    <name evidence="10" type="ORF">BGP80_14315</name>
</gene>
<dbReference type="Proteomes" id="UP000237194">
    <property type="component" value="Unassembled WGS sequence"/>
</dbReference>
<evidence type="ECO:0000256" key="6">
    <source>
        <dbReference type="ARBA" id="ARBA00023136"/>
    </source>
</evidence>
<dbReference type="SUPFAM" id="SSF161098">
    <property type="entry name" value="MetI-like"/>
    <property type="match status" value="1"/>
</dbReference>
<dbReference type="GO" id="GO:0005886">
    <property type="term" value="C:plasma membrane"/>
    <property type="evidence" value="ECO:0007669"/>
    <property type="project" value="UniProtKB-SubCell"/>
</dbReference>
<dbReference type="InterPro" id="IPR000515">
    <property type="entry name" value="MetI-like"/>
</dbReference>
<name>A0A2S3WEJ9_PSEPU</name>
<dbReference type="RefSeq" id="WP_103437160.1">
    <property type="nucleotide sequence ID" value="NZ_MIND01000018.1"/>
</dbReference>
<feature type="transmembrane region" description="Helical" evidence="8">
    <location>
        <begin position="177"/>
        <end position="196"/>
    </location>
</feature>
<dbReference type="Pfam" id="PF00528">
    <property type="entry name" value="BPD_transp_1"/>
    <property type="match status" value="1"/>
</dbReference>
<proteinExistence type="inferred from homology"/>
<reference evidence="10 11" key="2">
    <citation type="submission" date="2018-03" db="EMBL/GenBank/DDBJ databases">
        <title>Draft genome of Pseudomonas putida strain KT-27.</title>
        <authorList>
            <person name="Yoshizawa S."/>
            <person name="Khan N.H."/>
            <person name="Nishimura M."/>
            <person name="Chiura H.X."/>
            <person name="Ogura Y."/>
            <person name="Hayashi T."/>
            <person name="Kogure K."/>
        </authorList>
    </citation>
    <scope>NUCLEOTIDE SEQUENCE [LARGE SCALE GENOMIC DNA]</scope>
    <source>
        <strain evidence="10 11">KT-27</strain>
    </source>
</reference>
<sequence length="310" mass="32874">MKLVATVLRRLRDGVIVLWAAASLTFLGMQHSGGDTALAIVGGPDAMPSAELLAQVRAEYGLDQPLWRQYLSYLGRLAQGDLGESYRLRIPVVQAIGEQLGATLALASTAALLAVVLALASALLTANRGRRLRALVSGVELVLSAVPNFVIGTVLLLAFSFYFHLLPPSGSAGWQSLLLPSLALGLPIAALLAQVLRQSLEQVLEQPFITQARARGMSDTGVRLRHALRHALVPLVTLAGYVFASLLGGAVVLELLFGRQGIGRLMLDATANKDVPLVLGVTLLAAAIYVLVNLLVDLLTQAIDPRTAHH</sequence>
<dbReference type="PANTHER" id="PTHR43163:SF6">
    <property type="entry name" value="DIPEPTIDE TRANSPORT SYSTEM PERMEASE PROTEIN DPPB-RELATED"/>
    <property type="match status" value="1"/>
</dbReference>
<protein>
    <submittedName>
        <fullName evidence="10">ABC transporter permease</fullName>
    </submittedName>
</protein>
<evidence type="ECO:0000256" key="5">
    <source>
        <dbReference type="ARBA" id="ARBA00022989"/>
    </source>
</evidence>
<organism evidence="10 11">
    <name type="scientific">Pseudomonas putida</name>
    <name type="common">Arthrobacter siderocapsulatus</name>
    <dbReference type="NCBI Taxonomy" id="303"/>
    <lineage>
        <taxon>Bacteria</taxon>
        <taxon>Pseudomonadati</taxon>
        <taxon>Pseudomonadota</taxon>
        <taxon>Gammaproteobacteria</taxon>
        <taxon>Pseudomonadales</taxon>
        <taxon>Pseudomonadaceae</taxon>
        <taxon>Pseudomonas</taxon>
    </lineage>
</organism>
<dbReference type="EMBL" id="MIND01000018">
    <property type="protein sequence ID" value="POF89078.1"/>
    <property type="molecule type" value="Genomic_DNA"/>
</dbReference>
<accession>A0A2S3WEJ9</accession>
<keyword evidence="5 8" id="KW-1133">Transmembrane helix</keyword>
<evidence type="ECO:0000256" key="7">
    <source>
        <dbReference type="ARBA" id="ARBA00024202"/>
    </source>
</evidence>
<evidence type="ECO:0000256" key="8">
    <source>
        <dbReference type="RuleBase" id="RU363032"/>
    </source>
</evidence>
<reference evidence="10 11" key="1">
    <citation type="submission" date="2016-08" db="EMBL/GenBank/DDBJ databases">
        <authorList>
            <person name="Seilhamer J.J."/>
        </authorList>
    </citation>
    <scope>NUCLEOTIDE SEQUENCE [LARGE SCALE GENOMIC DNA]</scope>
    <source>
        <strain evidence="10 11">KT-27</strain>
    </source>
</reference>
<evidence type="ECO:0000313" key="11">
    <source>
        <dbReference type="Proteomes" id="UP000237194"/>
    </source>
</evidence>
<dbReference type="InterPro" id="IPR035906">
    <property type="entry name" value="MetI-like_sf"/>
</dbReference>
<feature type="domain" description="ABC transmembrane type-1" evidence="9">
    <location>
        <begin position="100"/>
        <end position="300"/>
    </location>
</feature>
<feature type="transmembrane region" description="Helical" evidence="8">
    <location>
        <begin position="138"/>
        <end position="165"/>
    </location>
</feature>
<dbReference type="Pfam" id="PF19300">
    <property type="entry name" value="BPD_transp_1_N"/>
    <property type="match status" value="1"/>
</dbReference>
<keyword evidence="2 8" id="KW-0813">Transport</keyword>
<comment type="caution">
    <text evidence="10">The sequence shown here is derived from an EMBL/GenBank/DDBJ whole genome shotgun (WGS) entry which is preliminary data.</text>
</comment>
<dbReference type="CDD" id="cd06261">
    <property type="entry name" value="TM_PBP2"/>
    <property type="match status" value="1"/>
</dbReference>
<keyword evidence="3" id="KW-1003">Cell membrane</keyword>
<dbReference type="PROSITE" id="PS50928">
    <property type="entry name" value="ABC_TM1"/>
    <property type="match status" value="1"/>
</dbReference>
<evidence type="ECO:0000256" key="4">
    <source>
        <dbReference type="ARBA" id="ARBA00022692"/>
    </source>
</evidence>
<keyword evidence="6 8" id="KW-0472">Membrane</keyword>
<evidence type="ECO:0000313" key="10">
    <source>
        <dbReference type="EMBL" id="POF89078.1"/>
    </source>
</evidence>
<evidence type="ECO:0000256" key="3">
    <source>
        <dbReference type="ARBA" id="ARBA00022475"/>
    </source>
</evidence>
<feature type="transmembrane region" description="Helical" evidence="8">
    <location>
        <begin position="232"/>
        <end position="257"/>
    </location>
</feature>
<evidence type="ECO:0000256" key="2">
    <source>
        <dbReference type="ARBA" id="ARBA00022448"/>
    </source>
</evidence>
<dbReference type="AlphaFoldDB" id="A0A2S3WEJ9"/>